<comment type="subcellular location">
    <subcellularLocation>
        <location evidence="1">Nucleus</location>
    </subcellularLocation>
</comment>
<dbReference type="GO" id="GO:0008270">
    <property type="term" value="F:zinc ion binding"/>
    <property type="evidence" value="ECO:0007669"/>
    <property type="project" value="UniProtKB-KW"/>
</dbReference>
<evidence type="ECO:0000256" key="3">
    <source>
        <dbReference type="ARBA" id="ARBA00022771"/>
    </source>
</evidence>
<keyword evidence="12" id="KW-1185">Reference proteome</keyword>
<reference evidence="11 12" key="1">
    <citation type="submission" date="2014-04" db="EMBL/GenBank/DDBJ databases">
        <authorList>
            <consortium name="DOE Joint Genome Institute"/>
            <person name="Kuo A."/>
            <person name="Zuccaro A."/>
            <person name="Kohler A."/>
            <person name="Nagy L.G."/>
            <person name="Floudas D."/>
            <person name="Copeland A."/>
            <person name="Barry K.W."/>
            <person name="Cichocki N."/>
            <person name="Veneault-Fourrey C."/>
            <person name="LaButti K."/>
            <person name="Lindquist E.A."/>
            <person name="Lipzen A."/>
            <person name="Lundell T."/>
            <person name="Morin E."/>
            <person name="Murat C."/>
            <person name="Sun H."/>
            <person name="Tunlid A."/>
            <person name="Henrissat B."/>
            <person name="Grigoriev I.V."/>
            <person name="Hibbett D.S."/>
            <person name="Martin F."/>
            <person name="Nordberg H.P."/>
            <person name="Cantor M.N."/>
            <person name="Hua S.X."/>
        </authorList>
    </citation>
    <scope>NUCLEOTIDE SEQUENCE [LARGE SCALE GENOMIC DNA]</scope>
    <source>
        <strain evidence="11 12">MAFF 305830</strain>
    </source>
</reference>
<keyword evidence="6" id="KW-0804">Transcription</keyword>
<dbReference type="Proteomes" id="UP000054097">
    <property type="component" value="Unassembled WGS sequence"/>
</dbReference>
<dbReference type="SMART" id="SM00355">
    <property type="entry name" value="ZnF_C2H2"/>
    <property type="match status" value="3"/>
</dbReference>
<reference evidence="12" key="2">
    <citation type="submission" date="2015-01" db="EMBL/GenBank/DDBJ databases">
        <title>Evolutionary Origins and Diversification of the Mycorrhizal Mutualists.</title>
        <authorList>
            <consortium name="DOE Joint Genome Institute"/>
            <consortium name="Mycorrhizal Genomics Consortium"/>
            <person name="Kohler A."/>
            <person name="Kuo A."/>
            <person name="Nagy L.G."/>
            <person name="Floudas D."/>
            <person name="Copeland A."/>
            <person name="Barry K.W."/>
            <person name="Cichocki N."/>
            <person name="Veneault-Fourrey C."/>
            <person name="LaButti K."/>
            <person name="Lindquist E.A."/>
            <person name="Lipzen A."/>
            <person name="Lundell T."/>
            <person name="Morin E."/>
            <person name="Murat C."/>
            <person name="Riley R."/>
            <person name="Ohm R."/>
            <person name="Sun H."/>
            <person name="Tunlid A."/>
            <person name="Henrissat B."/>
            <person name="Grigoriev I.V."/>
            <person name="Hibbett D.S."/>
            <person name="Martin F."/>
        </authorList>
    </citation>
    <scope>NUCLEOTIDE SEQUENCE [LARGE SCALE GENOMIC DNA]</scope>
    <source>
        <strain evidence="12">MAFF 305830</strain>
    </source>
</reference>
<dbReference type="EMBL" id="KN824283">
    <property type="protein sequence ID" value="KIM30788.1"/>
    <property type="molecule type" value="Genomic_DNA"/>
</dbReference>
<feature type="region of interest" description="Disordered" evidence="9">
    <location>
        <begin position="270"/>
        <end position="294"/>
    </location>
</feature>
<dbReference type="HOGENOM" id="CLU_947197_0_0_1"/>
<dbReference type="PANTHER" id="PTHR46179:SF13">
    <property type="entry name" value="C2H2-TYPE DOMAIN-CONTAINING PROTEIN"/>
    <property type="match status" value="1"/>
</dbReference>
<evidence type="ECO:0000256" key="6">
    <source>
        <dbReference type="ARBA" id="ARBA00023163"/>
    </source>
</evidence>
<feature type="compositionally biased region" description="Low complexity" evidence="9">
    <location>
        <begin position="122"/>
        <end position="136"/>
    </location>
</feature>
<keyword evidence="7" id="KW-0539">Nucleus</keyword>
<dbReference type="STRING" id="933852.A0A0C2WXD2"/>
<dbReference type="PROSITE" id="PS50157">
    <property type="entry name" value="ZINC_FINGER_C2H2_2"/>
    <property type="match status" value="2"/>
</dbReference>
<keyword evidence="4" id="KW-0862">Zinc</keyword>
<dbReference type="SUPFAM" id="SSF57667">
    <property type="entry name" value="beta-beta-alpha zinc fingers"/>
    <property type="match status" value="1"/>
</dbReference>
<feature type="region of interest" description="Disordered" evidence="9">
    <location>
        <begin position="1"/>
        <end position="22"/>
    </location>
</feature>
<evidence type="ECO:0000259" key="10">
    <source>
        <dbReference type="PROSITE" id="PS50157"/>
    </source>
</evidence>
<dbReference type="OrthoDB" id="3157813at2759"/>
<evidence type="ECO:0000256" key="1">
    <source>
        <dbReference type="ARBA" id="ARBA00004123"/>
    </source>
</evidence>
<evidence type="ECO:0000256" key="7">
    <source>
        <dbReference type="ARBA" id="ARBA00023242"/>
    </source>
</evidence>
<dbReference type="PROSITE" id="PS00028">
    <property type="entry name" value="ZINC_FINGER_C2H2_1"/>
    <property type="match status" value="1"/>
</dbReference>
<keyword evidence="3 8" id="KW-0863">Zinc-finger</keyword>
<protein>
    <recommendedName>
        <fullName evidence="10">C2H2-type domain-containing protein</fullName>
    </recommendedName>
</protein>
<feature type="domain" description="C2H2-type" evidence="10">
    <location>
        <begin position="213"/>
        <end position="243"/>
    </location>
</feature>
<dbReference type="GO" id="GO:0005634">
    <property type="term" value="C:nucleus"/>
    <property type="evidence" value="ECO:0007669"/>
    <property type="project" value="UniProtKB-SubCell"/>
</dbReference>
<accession>A0A0C2WXD2</accession>
<feature type="compositionally biased region" description="Low complexity" evidence="9">
    <location>
        <begin position="285"/>
        <end position="294"/>
    </location>
</feature>
<dbReference type="PANTHER" id="PTHR46179">
    <property type="entry name" value="ZINC FINGER PROTEIN"/>
    <property type="match status" value="1"/>
</dbReference>
<evidence type="ECO:0000256" key="2">
    <source>
        <dbReference type="ARBA" id="ARBA00022723"/>
    </source>
</evidence>
<feature type="region of interest" description="Disordered" evidence="9">
    <location>
        <begin position="97"/>
        <end position="139"/>
    </location>
</feature>
<dbReference type="GO" id="GO:0006357">
    <property type="term" value="P:regulation of transcription by RNA polymerase II"/>
    <property type="evidence" value="ECO:0007669"/>
    <property type="project" value="TreeGrafter"/>
</dbReference>
<evidence type="ECO:0000313" key="11">
    <source>
        <dbReference type="EMBL" id="KIM30788.1"/>
    </source>
</evidence>
<evidence type="ECO:0000256" key="5">
    <source>
        <dbReference type="ARBA" id="ARBA00023015"/>
    </source>
</evidence>
<organism evidence="11 12">
    <name type="scientific">Serendipita vermifera MAFF 305830</name>
    <dbReference type="NCBI Taxonomy" id="933852"/>
    <lineage>
        <taxon>Eukaryota</taxon>
        <taxon>Fungi</taxon>
        <taxon>Dikarya</taxon>
        <taxon>Basidiomycota</taxon>
        <taxon>Agaricomycotina</taxon>
        <taxon>Agaricomycetes</taxon>
        <taxon>Sebacinales</taxon>
        <taxon>Serendipitaceae</taxon>
        <taxon>Serendipita</taxon>
    </lineage>
</organism>
<dbReference type="InterPro" id="IPR013087">
    <property type="entry name" value="Znf_C2H2_type"/>
</dbReference>
<proteinExistence type="predicted"/>
<dbReference type="AlphaFoldDB" id="A0A0C2WXD2"/>
<dbReference type="InterPro" id="IPR036236">
    <property type="entry name" value="Znf_C2H2_sf"/>
</dbReference>
<dbReference type="Gene3D" id="3.30.160.60">
    <property type="entry name" value="Classic Zinc Finger"/>
    <property type="match status" value="1"/>
</dbReference>
<evidence type="ECO:0000256" key="8">
    <source>
        <dbReference type="PROSITE-ProRule" id="PRU00042"/>
    </source>
</evidence>
<name>A0A0C2WXD2_SERVB</name>
<keyword evidence="2" id="KW-0479">Metal-binding</keyword>
<feature type="domain" description="C2H2-type" evidence="10">
    <location>
        <begin position="184"/>
        <end position="212"/>
    </location>
</feature>
<gene>
    <name evidence="11" type="ORF">M408DRAFT_327764</name>
</gene>
<dbReference type="InterPro" id="IPR051061">
    <property type="entry name" value="Zinc_finger_trans_reg"/>
</dbReference>
<dbReference type="Pfam" id="PF00096">
    <property type="entry name" value="zf-C2H2"/>
    <property type="match status" value="1"/>
</dbReference>
<evidence type="ECO:0000313" key="12">
    <source>
        <dbReference type="Proteomes" id="UP000054097"/>
    </source>
</evidence>
<sequence>MTSQRPHSKDMKQQYVPQSTSQQPYVWTEDAYYSQASGHPSSNQPYYAHPGPMMMEPAHPMLGYPISSAPMGSISPHSSIPRHYDIHSPHERDHAYQYSPSASAHPHTPAFGTPPTPSLHFSPSASGHMSLSSASSRLLNDPSLPEDIRSALFAAMESPEFARGENVPPEILMPTVRKMDKELWECRICGKGHKRRDHTLTHVRTAHLDNKGFRCTYPGCDSAFGRKGDLDRHFASTHQTTEPADSVCPKCHAQLHRKDNLIRHMKTCKVSASGSTSRSSRRTDLYSSTPYPTD</sequence>
<evidence type="ECO:0000256" key="4">
    <source>
        <dbReference type="ARBA" id="ARBA00022833"/>
    </source>
</evidence>
<evidence type="ECO:0000256" key="9">
    <source>
        <dbReference type="SAM" id="MobiDB-lite"/>
    </source>
</evidence>
<keyword evidence="5" id="KW-0805">Transcription regulation</keyword>